<organism evidence="1 2">
    <name type="scientific">Reticulomyxa filosa</name>
    <dbReference type="NCBI Taxonomy" id="46433"/>
    <lineage>
        <taxon>Eukaryota</taxon>
        <taxon>Sar</taxon>
        <taxon>Rhizaria</taxon>
        <taxon>Retaria</taxon>
        <taxon>Foraminifera</taxon>
        <taxon>Monothalamids</taxon>
        <taxon>Reticulomyxidae</taxon>
        <taxon>Reticulomyxa</taxon>
    </lineage>
</organism>
<protein>
    <submittedName>
        <fullName evidence="1">Uncharacterized protein</fullName>
    </submittedName>
</protein>
<comment type="caution">
    <text evidence="1">The sequence shown here is derived from an EMBL/GenBank/DDBJ whole genome shotgun (WGS) entry which is preliminary data.</text>
</comment>
<name>X6M0G7_RETFI</name>
<keyword evidence="2" id="KW-1185">Reference proteome</keyword>
<dbReference type="Proteomes" id="UP000023152">
    <property type="component" value="Unassembled WGS sequence"/>
</dbReference>
<proteinExistence type="predicted"/>
<evidence type="ECO:0000313" key="1">
    <source>
        <dbReference type="EMBL" id="ETO06460.1"/>
    </source>
</evidence>
<gene>
    <name evidence="1" type="ORF">RFI_30932</name>
</gene>
<sequence length="256" mass="29497">MDSSLVYENILTTLQILIVVPVVPSAKYVTRDSSKENVQIHSDNHDNMGTTTISLNMFVSYSLRYTWKSKMWKYAQSPQFCNDVKRVSLVQLKNSRIRIFKSILMIKPMQSNANVHTKMQSINIFKSTSSISSTSYALIIKSKYRKKNVHEKKKGVYLMDFLKKQNIVTWRLRVYRNLVTQNNGLGADVGLYKNSKAQFVLIVTLYVGNVELLQLYISLGAKFSICANIPIRQWCAHHRHYTIIYSSLANSQIDLQ</sequence>
<reference evidence="1 2" key="1">
    <citation type="journal article" date="2013" name="Curr. Biol.">
        <title>The Genome of the Foraminiferan Reticulomyxa filosa.</title>
        <authorList>
            <person name="Glockner G."/>
            <person name="Hulsmann N."/>
            <person name="Schleicher M."/>
            <person name="Noegel A.A."/>
            <person name="Eichinger L."/>
            <person name="Gallinger C."/>
            <person name="Pawlowski J."/>
            <person name="Sierra R."/>
            <person name="Euteneuer U."/>
            <person name="Pillet L."/>
            <person name="Moustafa A."/>
            <person name="Platzer M."/>
            <person name="Groth M."/>
            <person name="Szafranski K."/>
            <person name="Schliwa M."/>
        </authorList>
    </citation>
    <scope>NUCLEOTIDE SEQUENCE [LARGE SCALE GENOMIC DNA]</scope>
</reference>
<accession>X6M0G7</accession>
<evidence type="ECO:0000313" key="2">
    <source>
        <dbReference type="Proteomes" id="UP000023152"/>
    </source>
</evidence>
<dbReference type="AlphaFoldDB" id="X6M0G7"/>
<dbReference type="EMBL" id="ASPP01027119">
    <property type="protein sequence ID" value="ETO06460.1"/>
    <property type="molecule type" value="Genomic_DNA"/>
</dbReference>